<dbReference type="Gene3D" id="2.30.31.20">
    <property type="entry name" value="Sporulation-specific cell division protein SsgB"/>
    <property type="match status" value="1"/>
</dbReference>
<dbReference type="EMBL" id="CP034170">
    <property type="protein sequence ID" value="AZI57713.1"/>
    <property type="molecule type" value="Genomic_DNA"/>
</dbReference>
<evidence type="ECO:0000313" key="8">
    <source>
        <dbReference type="Proteomes" id="UP000268084"/>
    </source>
</evidence>
<proteinExistence type="inferred from homology"/>
<evidence type="ECO:0000256" key="1">
    <source>
        <dbReference type="ARBA" id="ARBA00004431"/>
    </source>
</evidence>
<dbReference type="KEGG" id="nak:EH165_05680"/>
<evidence type="ECO:0000256" key="2">
    <source>
        <dbReference type="ARBA" id="ARBA00009323"/>
    </source>
</evidence>
<comment type="similarity">
    <text evidence="2">Belongs to the SsgA family.</text>
</comment>
<dbReference type="InterPro" id="IPR006776">
    <property type="entry name" value="SsgB"/>
</dbReference>
<accession>A0A3G8ZKC7</accession>
<dbReference type="OrthoDB" id="3853096at2"/>
<keyword evidence="5" id="KW-0717">Septation</keyword>
<organism evidence="7 8">
    <name type="scientific">Nakamurella antarctica</name>
    <dbReference type="NCBI Taxonomy" id="1902245"/>
    <lineage>
        <taxon>Bacteria</taxon>
        <taxon>Bacillati</taxon>
        <taxon>Actinomycetota</taxon>
        <taxon>Actinomycetes</taxon>
        <taxon>Nakamurellales</taxon>
        <taxon>Nakamurellaceae</taxon>
        <taxon>Nakamurella</taxon>
    </lineage>
</organism>
<dbReference type="GO" id="GO:0030428">
    <property type="term" value="C:cell septum"/>
    <property type="evidence" value="ECO:0007669"/>
    <property type="project" value="UniProtKB-SubCell"/>
</dbReference>
<sequence length="152" mass="16267">MSIQPFHTSTDVIHTHMTLTLAGGTSADVVTADFRYNVLEPYAVRASFALPGSPAVEWVMARDLLREGLVMPAGLGDIRIRPTADGIAIELVSPQGSAILLGDVAPLVDFVTRTCQAVPDSHENEFFSIDAELDMLASYTRSANRAKGHDGA</sequence>
<name>A0A3G8ZKC7_9ACTN</name>
<keyword evidence="4" id="KW-0749">Sporulation</keyword>
<evidence type="ECO:0000313" key="7">
    <source>
        <dbReference type="EMBL" id="AZI57713.1"/>
    </source>
</evidence>
<keyword evidence="6" id="KW-0131">Cell cycle</keyword>
<dbReference type="GO" id="GO:0000917">
    <property type="term" value="P:division septum assembly"/>
    <property type="evidence" value="ECO:0007669"/>
    <property type="project" value="UniProtKB-KW"/>
</dbReference>
<evidence type="ECO:0000256" key="6">
    <source>
        <dbReference type="ARBA" id="ARBA00023306"/>
    </source>
</evidence>
<dbReference type="InterPro" id="IPR038658">
    <property type="entry name" value="SsgB_sf"/>
</dbReference>
<reference evidence="7 8" key="1">
    <citation type="submission" date="2018-11" db="EMBL/GenBank/DDBJ databases">
        <authorList>
            <person name="Da X."/>
        </authorList>
    </citation>
    <scope>NUCLEOTIDE SEQUENCE [LARGE SCALE GENOMIC DNA]</scope>
    <source>
        <strain evidence="7 8">S14-144</strain>
    </source>
</reference>
<evidence type="ECO:0000256" key="4">
    <source>
        <dbReference type="ARBA" id="ARBA00022969"/>
    </source>
</evidence>
<evidence type="ECO:0000256" key="3">
    <source>
        <dbReference type="ARBA" id="ARBA00022618"/>
    </source>
</evidence>
<comment type="subcellular location">
    <subcellularLocation>
        <location evidence="1">Cell septum</location>
    </subcellularLocation>
</comment>
<dbReference type="GO" id="GO:0030435">
    <property type="term" value="P:sporulation resulting in formation of a cellular spore"/>
    <property type="evidence" value="ECO:0007669"/>
    <property type="project" value="UniProtKB-KW"/>
</dbReference>
<keyword evidence="3 7" id="KW-0132">Cell division</keyword>
<gene>
    <name evidence="7" type="ORF">EH165_05680</name>
</gene>
<reference evidence="7 8" key="2">
    <citation type="submission" date="2018-12" db="EMBL/GenBank/DDBJ databases">
        <title>Nakamurella antarcticus sp. nov., isolated from Antarctica South Shetland Islands soil.</title>
        <authorList>
            <person name="Peng F."/>
        </authorList>
    </citation>
    <scope>NUCLEOTIDE SEQUENCE [LARGE SCALE GENOMIC DNA]</scope>
    <source>
        <strain evidence="7 8">S14-144</strain>
    </source>
</reference>
<evidence type="ECO:0000256" key="5">
    <source>
        <dbReference type="ARBA" id="ARBA00023210"/>
    </source>
</evidence>
<dbReference type="Pfam" id="PF04686">
    <property type="entry name" value="SsgA"/>
    <property type="match status" value="1"/>
</dbReference>
<protein>
    <submittedName>
        <fullName evidence="7">SsgA family sporulation/cell division regulator</fullName>
    </submittedName>
</protein>
<keyword evidence="8" id="KW-1185">Reference proteome</keyword>
<dbReference type="AlphaFoldDB" id="A0A3G8ZKC7"/>
<dbReference type="Proteomes" id="UP000268084">
    <property type="component" value="Chromosome"/>
</dbReference>
<dbReference type="RefSeq" id="WP_124798398.1">
    <property type="nucleotide sequence ID" value="NZ_CP034170.1"/>
</dbReference>